<evidence type="ECO:0000256" key="1">
    <source>
        <dbReference type="ARBA" id="ARBA00004241"/>
    </source>
</evidence>
<feature type="domain" description="Trimeric autotransporter adhesin YadA-like head" evidence="13">
    <location>
        <begin position="416"/>
        <end position="442"/>
    </location>
</feature>
<evidence type="ECO:0000313" key="15">
    <source>
        <dbReference type="EMBL" id="ACA67172.1"/>
    </source>
</evidence>
<feature type="domain" description="Trimeric autotransporter adhesin YadA-like stalk" evidence="14">
    <location>
        <begin position="156"/>
        <end position="193"/>
    </location>
</feature>
<keyword evidence="5" id="KW-1134">Transmembrane beta strand</keyword>
<evidence type="ECO:0000259" key="12">
    <source>
        <dbReference type="Pfam" id="PF03895"/>
    </source>
</evidence>
<accession>A0A0H3AYI9</accession>
<dbReference type="AlphaFoldDB" id="A0A0H3AYI9"/>
<feature type="transmembrane region" description="Helical" evidence="11">
    <location>
        <begin position="30"/>
        <end position="52"/>
    </location>
</feature>
<dbReference type="InterPro" id="IPR008640">
    <property type="entry name" value="Adhesin_Head_dom"/>
</dbReference>
<dbReference type="SUPFAM" id="SSF101967">
    <property type="entry name" value="Adhesin YadA, collagen-binding domain"/>
    <property type="match status" value="3"/>
</dbReference>
<dbReference type="Gene3D" id="2.60.40.4050">
    <property type="match status" value="1"/>
</dbReference>
<dbReference type="Pfam" id="PF05662">
    <property type="entry name" value="YadA_stalk"/>
    <property type="match status" value="4"/>
</dbReference>
<feature type="domain" description="Trimeric autotransporter adhesin YadA-like head" evidence="13">
    <location>
        <begin position="388"/>
        <end position="413"/>
    </location>
</feature>
<feature type="domain" description="Trimeric autotransporter adhesin YadA-like stalk" evidence="14">
    <location>
        <begin position="481"/>
        <end position="518"/>
    </location>
</feature>
<dbReference type="Gene3D" id="3.30.1300.30">
    <property type="entry name" value="GSPII I/J protein-like"/>
    <property type="match status" value="1"/>
</dbReference>
<evidence type="ECO:0000256" key="4">
    <source>
        <dbReference type="ARBA" id="ARBA00022448"/>
    </source>
</evidence>
<feature type="domain" description="Trimeric autotransporter adhesin YadA-like head" evidence="13">
    <location>
        <begin position="199"/>
        <end position="223"/>
    </location>
</feature>
<dbReference type="Gene3D" id="1.20.5.2280">
    <property type="match status" value="1"/>
</dbReference>
<gene>
    <name evidence="15" type="ordered locus">YPK_0871</name>
</gene>
<feature type="domain" description="Trimeric autotransporter adhesin YadA-like stalk" evidence="14">
    <location>
        <begin position="318"/>
        <end position="356"/>
    </location>
</feature>
<keyword evidence="6 11" id="KW-0812">Transmembrane</keyword>
<evidence type="ECO:0000256" key="11">
    <source>
        <dbReference type="SAM" id="Phobius"/>
    </source>
</evidence>
<dbReference type="InterPro" id="IPR005594">
    <property type="entry name" value="YadA_C"/>
</dbReference>
<keyword evidence="9 11" id="KW-0472">Membrane</keyword>
<comment type="subcellular location">
    <subcellularLocation>
        <location evidence="2">Cell outer membrane</location>
    </subcellularLocation>
    <subcellularLocation>
        <location evidence="1">Cell surface</location>
    </subcellularLocation>
</comment>
<dbReference type="InterPro" id="IPR011049">
    <property type="entry name" value="Serralysin-like_metalloprot_C"/>
</dbReference>
<evidence type="ECO:0000256" key="8">
    <source>
        <dbReference type="ARBA" id="ARBA00022927"/>
    </source>
</evidence>
<dbReference type="SUPFAM" id="SSF54523">
    <property type="entry name" value="Pili subunits"/>
    <property type="match status" value="1"/>
</dbReference>
<dbReference type="GO" id="GO:0015031">
    <property type="term" value="P:protein transport"/>
    <property type="evidence" value="ECO:0007669"/>
    <property type="project" value="UniProtKB-KW"/>
</dbReference>
<reference evidence="15" key="1">
    <citation type="submission" date="2008-02" db="EMBL/GenBank/DDBJ databases">
        <title>Complete sequence of Yersinia pseudotuberculosis YPIII.</title>
        <authorList>
            <consortium name="US DOE Joint Genome Institute"/>
            <person name="Challacombe J.F."/>
            <person name="Bruce D."/>
            <person name="Detter J.C."/>
            <person name="Green L."/>
            <person name="Land M."/>
            <person name="Munk C."/>
            <person name="Lindler L.E."/>
            <person name="Nikolich M.P."/>
            <person name="Brettin T."/>
        </authorList>
    </citation>
    <scope>NUCLEOTIDE SEQUENCE</scope>
    <source>
        <strain evidence="15">YPIII</strain>
    </source>
</reference>
<dbReference type="InterPro" id="IPR008635">
    <property type="entry name" value="Coiled_stalk_dom"/>
</dbReference>
<evidence type="ECO:0000256" key="2">
    <source>
        <dbReference type="ARBA" id="ARBA00004442"/>
    </source>
</evidence>
<feature type="domain" description="Trimeric autotransporter adhesin YadA-like stalk" evidence="14">
    <location>
        <begin position="594"/>
        <end position="633"/>
    </location>
</feature>
<dbReference type="EMBL" id="CP000950">
    <property type="protein sequence ID" value="ACA67172.1"/>
    <property type="molecule type" value="Genomic_DNA"/>
</dbReference>
<evidence type="ECO:0000256" key="5">
    <source>
        <dbReference type="ARBA" id="ARBA00022452"/>
    </source>
</evidence>
<evidence type="ECO:0000256" key="9">
    <source>
        <dbReference type="ARBA" id="ARBA00023136"/>
    </source>
</evidence>
<keyword evidence="7" id="KW-0732">Signal</keyword>
<feature type="domain" description="Trimeric autotransporter adhesin YadA-like head" evidence="13">
    <location>
        <begin position="257"/>
        <end position="282"/>
    </location>
</feature>
<proteinExistence type="inferred from homology"/>
<keyword evidence="10" id="KW-0998">Cell outer membrane</keyword>
<evidence type="ECO:0000256" key="7">
    <source>
        <dbReference type="ARBA" id="ARBA00022729"/>
    </source>
</evidence>
<dbReference type="RefSeq" id="WP_012303661.1">
    <property type="nucleotide sequence ID" value="NZ_CP009792.1"/>
</dbReference>
<evidence type="ECO:0000259" key="13">
    <source>
        <dbReference type="Pfam" id="PF05658"/>
    </source>
</evidence>
<evidence type="ECO:0000256" key="10">
    <source>
        <dbReference type="ARBA" id="ARBA00023237"/>
    </source>
</evidence>
<name>A0A0H3AYI9_YERPY</name>
<dbReference type="GO" id="GO:0009279">
    <property type="term" value="C:cell outer membrane"/>
    <property type="evidence" value="ECO:0007669"/>
    <property type="project" value="UniProtKB-SubCell"/>
</dbReference>
<evidence type="ECO:0000256" key="6">
    <source>
        <dbReference type="ARBA" id="ARBA00022692"/>
    </source>
</evidence>
<evidence type="ECO:0000259" key="14">
    <source>
        <dbReference type="Pfam" id="PF05662"/>
    </source>
</evidence>
<dbReference type="PATRIC" id="fig|502800.11.peg.1497"/>
<protein>
    <submittedName>
        <fullName evidence="15">YadA domain protein</fullName>
    </submittedName>
</protein>
<keyword evidence="11" id="KW-1133">Transmembrane helix</keyword>
<organism evidence="15">
    <name type="scientific">Yersinia pseudotuberculosis serotype O:3 (strain YPIII)</name>
    <dbReference type="NCBI Taxonomy" id="502800"/>
    <lineage>
        <taxon>Bacteria</taxon>
        <taxon>Pseudomonadati</taxon>
        <taxon>Pseudomonadota</taxon>
        <taxon>Gammaproteobacteria</taxon>
        <taxon>Enterobacterales</taxon>
        <taxon>Yersiniaceae</taxon>
        <taxon>Yersinia</taxon>
    </lineage>
</organism>
<dbReference type="KEGG" id="ypy:YPK_0871"/>
<dbReference type="GO" id="GO:0009986">
    <property type="term" value="C:cell surface"/>
    <property type="evidence" value="ECO:0007669"/>
    <property type="project" value="UniProtKB-SubCell"/>
</dbReference>
<feature type="domain" description="Trimeric autotransporter adhesin YadA-like head" evidence="13">
    <location>
        <begin position="550"/>
        <end position="576"/>
    </location>
</feature>
<feature type="domain" description="Trimeric autotransporter adhesin YadA-like C-terminal membrane anchor" evidence="12">
    <location>
        <begin position="657"/>
        <end position="716"/>
    </location>
</feature>
<dbReference type="InterPro" id="IPR045584">
    <property type="entry name" value="Pilin-like"/>
</dbReference>
<dbReference type="Gene3D" id="2.150.10.10">
    <property type="entry name" value="Serralysin-like metalloprotease, C-terminal"/>
    <property type="match status" value="3"/>
</dbReference>
<comment type="similarity">
    <text evidence="3">Belongs to the autotransporter-2 (AT-2) (TC 1.B.40) family.</text>
</comment>
<keyword evidence="8" id="KW-0653">Protein transport</keyword>
<keyword evidence="4" id="KW-0813">Transport</keyword>
<dbReference type="Pfam" id="PF03895">
    <property type="entry name" value="YadA_anchor"/>
    <property type="match status" value="1"/>
</dbReference>
<evidence type="ECO:0000256" key="3">
    <source>
        <dbReference type="ARBA" id="ARBA00005848"/>
    </source>
</evidence>
<dbReference type="Pfam" id="PF05658">
    <property type="entry name" value="YadA_head"/>
    <property type="match status" value="5"/>
</dbReference>
<sequence length="716" mass="70706">MENIIKYDINYFLRFVCFNYFMNIKFYRGLFSISIVMIYLFIPGTATSQLYVNNADDQSCYAIMDGPSVGPITSPNCNTPSIGIINTNAGQLFVGGTGAAVSGTLGPTFWTGTFATPVGTSNTATAYGMVVQSGGAYITGNTYVQGGLFLNGQKATNLAPATISSTSTDAVVGSQLYNLVQDGTRYFHANSVNPTDSLASGLETIAVGPATVVSGDNGVGIGNTALVGTAATGGIAIGFGTQVIAAGATAIGSAAQAQGAQSLALGAGAVTSQANSIALGAASINTVGAQSSYSAYALTAPQVSVGELGIGTALGNRKITGVAAGSASSDAVNVAQLTAVGDQVQQNTANITSLGGRVTTIEGSMASIANGGGVKYFHANSTQPDSVASGTHSVAIGPASLASGAASLASGNAALASGAGAVAIGDGAAASADGSVAIGQGSGDNGRGVENYIGKYSNASNTSSGTVSVGNTATGETRTFSNVADGLQATDAVNLRQLDGIAASIVVVENNVSGLQNGTDGMFQVNNSSGLAKPSATGANSATGGAGSVASGNNSTAFGSGAKATAANSAALGANSVADRANSVSVGSVGNERQITNVAPATQGTDAVNFDQLKSISNQTNAYTNQRYSELKQDLRKQNSVLSAGIASAMSMASLTQPYTSGSSMTTIGAASYRGQSALSLGVSSISDSGRWGSKLQASSNTQGDFGIGVGVGYQW</sequence>